<evidence type="ECO:0000313" key="4">
    <source>
        <dbReference type="Proteomes" id="UP000095284"/>
    </source>
</evidence>
<evidence type="ECO:0000313" key="3">
    <source>
        <dbReference type="EMBL" id="CAD5231955.1"/>
    </source>
</evidence>
<evidence type="ECO:0000313" key="6">
    <source>
        <dbReference type="WBParaSite" id="BXY_0338900.1"/>
    </source>
</evidence>
<keyword evidence="2" id="KW-0472">Membrane</keyword>
<name>A0A1I7RRP2_BURXY</name>
<accession>A0A1I7RRP2</accession>
<dbReference type="EMBL" id="CAJFDI010000005">
    <property type="protein sequence ID" value="CAD5231955.1"/>
    <property type="molecule type" value="Genomic_DNA"/>
</dbReference>
<dbReference type="Proteomes" id="UP000659654">
    <property type="component" value="Unassembled WGS sequence"/>
</dbReference>
<dbReference type="WBParaSite" id="BXY_0338900.1">
    <property type="protein sequence ID" value="BXY_0338900.1"/>
    <property type="gene ID" value="BXY_0338900"/>
</dbReference>
<evidence type="ECO:0000256" key="2">
    <source>
        <dbReference type="SAM" id="Phobius"/>
    </source>
</evidence>
<keyword evidence="2" id="KW-1133">Transmembrane helix</keyword>
<dbReference type="SMR" id="A0A1I7RRP2"/>
<feature type="compositionally biased region" description="Polar residues" evidence="1">
    <location>
        <begin position="186"/>
        <end position="198"/>
    </location>
</feature>
<evidence type="ECO:0000313" key="5">
    <source>
        <dbReference type="Proteomes" id="UP000659654"/>
    </source>
</evidence>
<reference evidence="3" key="2">
    <citation type="submission" date="2020-09" db="EMBL/GenBank/DDBJ databases">
        <authorList>
            <person name="Kikuchi T."/>
        </authorList>
    </citation>
    <scope>NUCLEOTIDE SEQUENCE</scope>
    <source>
        <strain evidence="3">Ka4C1</strain>
    </source>
</reference>
<dbReference type="Proteomes" id="UP000582659">
    <property type="component" value="Unassembled WGS sequence"/>
</dbReference>
<protein>
    <submittedName>
        <fullName evidence="3">(pine wood nematode) hypothetical protein</fullName>
    </submittedName>
</protein>
<keyword evidence="2" id="KW-0812">Transmembrane</keyword>
<feature type="compositionally biased region" description="Low complexity" evidence="1">
    <location>
        <begin position="284"/>
        <end position="293"/>
    </location>
</feature>
<keyword evidence="5" id="KW-1185">Reference proteome</keyword>
<dbReference type="Proteomes" id="UP000095284">
    <property type="component" value="Unplaced"/>
</dbReference>
<feature type="transmembrane region" description="Helical" evidence="2">
    <location>
        <begin position="226"/>
        <end position="249"/>
    </location>
</feature>
<organism evidence="4 6">
    <name type="scientific">Bursaphelenchus xylophilus</name>
    <name type="common">Pinewood nematode worm</name>
    <name type="synonym">Aphelenchoides xylophilus</name>
    <dbReference type="NCBI Taxonomy" id="6326"/>
    <lineage>
        <taxon>Eukaryota</taxon>
        <taxon>Metazoa</taxon>
        <taxon>Ecdysozoa</taxon>
        <taxon>Nematoda</taxon>
        <taxon>Chromadorea</taxon>
        <taxon>Rhabditida</taxon>
        <taxon>Tylenchina</taxon>
        <taxon>Tylenchomorpha</taxon>
        <taxon>Aphelenchoidea</taxon>
        <taxon>Aphelenchoididae</taxon>
        <taxon>Bursaphelenchus</taxon>
    </lineage>
</organism>
<feature type="region of interest" description="Disordered" evidence="1">
    <location>
        <begin position="257"/>
        <end position="305"/>
    </location>
</feature>
<dbReference type="AlphaFoldDB" id="A0A1I7RRP2"/>
<feature type="region of interest" description="Disordered" evidence="1">
    <location>
        <begin position="103"/>
        <end position="198"/>
    </location>
</feature>
<evidence type="ECO:0000256" key="1">
    <source>
        <dbReference type="SAM" id="MobiDB-lite"/>
    </source>
</evidence>
<feature type="compositionally biased region" description="Polar residues" evidence="1">
    <location>
        <begin position="51"/>
        <end position="60"/>
    </location>
</feature>
<feature type="compositionally biased region" description="Low complexity" evidence="1">
    <location>
        <begin position="261"/>
        <end position="274"/>
    </location>
</feature>
<feature type="compositionally biased region" description="Basic and acidic residues" evidence="1">
    <location>
        <begin position="118"/>
        <end position="156"/>
    </location>
</feature>
<dbReference type="EMBL" id="CAJFCV020000005">
    <property type="protein sequence ID" value="CAG9123590.1"/>
    <property type="molecule type" value="Genomic_DNA"/>
</dbReference>
<feature type="region of interest" description="Disordered" evidence="1">
    <location>
        <begin position="48"/>
        <end position="71"/>
    </location>
</feature>
<sequence length="341" mass="38713">MRILELAFLAQIIQAQHFYGDQIRQRDYKSSKYQNPQVYDFELLNRRPESSSEFPLNPQSQEDDDSEPGIDYNYREKFVLQSKKNKNRPEIDTDEKNAVMSTARKHYSGSDQHSVRSNVDKRNVEKPKSQSGDKKNTSKPSKDPQKDSHPKTEMVIRETVTQRPPELTTAESERSTPSESSPTVTIAENETTMGTTTISHTRYILSTTQSDLEEMSEGYDSTGKTVMGISGFLGFLNLVMIVLWIFLCIKKRRFRKGNPTSSQISKSSKSLKSAKNSKGRKSSKPSSNSLSSRGSKRKGGGTDIWMGNNGNQEGYYYHYNPNYDYWEASTLERTGTVSITE</sequence>
<reference evidence="6" key="1">
    <citation type="submission" date="2016-11" db="UniProtKB">
        <authorList>
            <consortium name="WormBaseParasite"/>
        </authorList>
    </citation>
    <scope>IDENTIFICATION</scope>
</reference>
<proteinExistence type="predicted"/>
<gene>
    <name evidence="3" type="ORF">BXYJ_LOCUS12046</name>
</gene>